<dbReference type="HAMAP" id="MF_00505">
    <property type="entry name" value="HSP90"/>
    <property type="match status" value="1"/>
</dbReference>
<feature type="compositionally biased region" description="Acidic residues" evidence="5">
    <location>
        <begin position="1252"/>
        <end position="1268"/>
    </location>
</feature>
<feature type="region of interest" description="Disordered" evidence="5">
    <location>
        <begin position="1801"/>
        <end position="1880"/>
    </location>
</feature>
<dbReference type="GO" id="GO:0005524">
    <property type="term" value="F:ATP binding"/>
    <property type="evidence" value="ECO:0007669"/>
    <property type="project" value="UniProtKB-KW"/>
</dbReference>
<feature type="compositionally biased region" description="Basic residues" evidence="5">
    <location>
        <begin position="2871"/>
        <end position="2880"/>
    </location>
</feature>
<dbReference type="GO" id="GO:0140662">
    <property type="term" value="F:ATP-dependent protein folding chaperone"/>
    <property type="evidence" value="ECO:0007669"/>
    <property type="project" value="InterPro"/>
</dbReference>
<evidence type="ECO:0000256" key="4">
    <source>
        <dbReference type="ARBA" id="ARBA00023186"/>
    </source>
</evidence>
<feature type="compositionally biased region" description="Polar residues" evidence="5">
    <location>
        <begin position="1960"/>
        <end position="1976"/>
    </location>
</feature>
<feature type="compositionally biased region" description="Acidic residues" evidence="5">
    <location>
        <begin position="2424"/>
        <end position="2474"/>
    </location>
</feature>
<feature type="compositionally biased region" description="Acidic residues" evidence="5">
    <location>
        <begin position="2089"/>
        <end position="2124"/>
    </location>
</feature>
<dbReference type="InterPro" id="IPR001404">
    <property type="entry name" value="Hsp90_fam"/>
</dbReference>
<dbReference type="SUPFAM" id="SSF103647">
    <property type="entry name" value="TSP type-3 repeat"/>
    <property type="match status" value="10"/>
</dbReference>
<dbReference type="PROSITE" id="PS50206">
    <property type="entry name" value="RHODANESE_3"/>
    <property type="match status" value="1"/>
</dbReference>
<feature type="region of interest" description="Disordered" evidence="5">
    <location>
        <begin position="1213"/>
        <end position="1278"/>
    </location>
</feature>
<feature type="compositionally biased region" description="Low complexity" evidence="5">
    <location>
        <begin position="1137"/>
        <end position="1148"/>
    </location>
</feature>
<dbReference type="NCBIfam" id="NF003555">
    <property type="entry name" value="PRK05218.1"/>
    <property type="match status" value="1"/>
</dbReference>
<keyword evidence="2" id="KW-0547">Nucleotide-binding</keyword>
<dbReference type="GO" id="GO:0016887">
    <property type="term" value="F:ATP hydrolysis activity"/>
    <property type="evidence" value="ECO:0007669"/>
    <property type="project" value="InterPro"/>
</dbReference>
<evidence type="ECO:0000259" key="6">
    <source>
        <dbReference type="PROSITE" id="PS50206"/>
    </source>
</evidence>
<dbReference type="SUPFAM" id="SSF54211">
    <property type="entry name" value="Ribosomal protein S5 domain 2-like"/>
    <property type="match status" value="1"/>
</dbReference>
<dbReference type="Gene3D" id="4.10.1080.10">
    <property type="entry name" value="TSP type-3 repeat"/>
    <property type="match status" value="12"/>
</dbReference>
<feature type="compositionally biased region" description="Basic and acidic residues" evidence="5">
    <location>
        <begin position="1476"/>
        <end position="1501"/>
    </location>
</feature>
<dbReference type="InterPro" id="IPR036890">
    <property type="entry name" value="HATPase_C_sf"/>
</dbReference>
<feature type="compositionally biased region" description="Basic and acidic residues" evidence="5">
    <location>
        <begin position="2555"/>
        <end position="2570"/>
    </location>
</feature>
<feature type="compositionally biased region" description="Acidic residues" evidence="5">
    <location>
        <begin position="2222"/>
        <end position="2249"/>
    </location>
</feature>
<feature type="compositionally biased region" description="Acidic residues" evidence="5">
    <location>
        <begin position="2303"/>
        <end position="2331"/>
    </location>
</feature>
<feature type="compositionally biased region" description="Polar residues" evidence="5">
    <location>
        <begin position="3231"/>
        <end position="3240"/>
    </location>
</feature>
<feature type="region of interest" description="Disordered" evidence="5">
    <location>
        <begin position="252"/>
        <end position="275"/>
    </location>
</feature>
<feature type="compositionally biased region" description="Acidic residues" evidence="5">
    <location>
        <begin position="864"/>
        <end position="927"/>
    </location>
</feature>
<feature type="compositionally biased region" description="Basic and acidic residues" evidence="5">
    <location>
        <begin position="2413"/>
        <end position="2423"/>
    </location>
</feature>
<feature type="compositionally biased region" description="Acidic residues" evidence="5">
    <location>
        <begin position="3203"/>
        <end position="3230"/>
    </location>
</feature>
<dbReference type="SUPFAM" id="SSF55874">
    <property type="entry name" value="ATPase domain of HSP90 chaperone/DNA topoisomerase II/histidine kinase"/>
    <property type="match status" value="1"/>
</dbReference>
<feature type="region of interest" description="Disordered" evidence="5">
    <location>
        <begin position="2629"/>
        <end position="2676"/>
    </location>
</feature>
<proteinExistence type="inferred from homology"/>
<sequence length="3259" mass="363413">MGRKLFVVSSVACILGKNACLLIVTVLSVVLSCVFCDSPKTDGINVGKPSEGLSTASDTVLKEFEATSIDGFSAEQLNTLREQAEKREFQAEIFLRELISNASDALDKIRLLSLTDKDALNATEELSIRIKVNKEARTLHIVDTGIGMSKEDMAVNLGTIAQSGTSDFLAKLASSQSSQDADLIGQFGVGFYSGFLGDTLKRGTEIILFLNEGAADYLQQDTLTSIIKKYSQFINFPIYLWSSRVESVKVDSSEAADEKVPSEDADASVEEEKKDKPKTVEKTIWDWVHVNKYKPIWKRNPADITEDEYKDLYKDLSLDQDEPLAKVHFTAEADVSFTALLYLPKRSPGDIFNVNYSYKNRIKLHVHRIFISDAAEELVPKFLGFVIGIVDSDDLPLNVSRETLQQNDLVKVIRKKLTRKVIEMISKMSKEDFDKFWKEYSIHIKLGMIEDASNKNKLSKLLRYRTSKSNDTYISLMDYKSRMKKDQDTIYYLTGASIKEVRSSSLVERLMKMGYEVIFMVDAIDEYVMQFLTEFEKLPLQNVAKEGFKLKTSDTLRETQQKDYEKLLTWLKEDALKDKIEKAELSERLSSSPCALVASKYGWSGNMERIMRSQAHHKGDDLSSNYYSTMAKTFEINPRHPIIKKMNHRVKIDSSDREARETAELLFYVATLRSGYTIHDSVDFAQKIESIMRKNLDVDELEEVEAEPEETKDEDEAADEHKSDEDVEEKDVSSASDGPAAPDVTPETPKDTNQSCPTCRRLLQHAEGSSTTPTNAGVDEVDTATDHTDDDETDEDDGFHIIGETGDYIECRLLKRINKRKNFLTREAIMGLMDFASATNRVPFPNTRKARSLDEVKSKMVQAEDADEGTDVPDVSGDEDEEVAEDVEENSDEYFDGAEENGSEDEFEKELVQDENEETGGDEDDTEGVISEEAGSVHSHSSSRFIDKESQGIDGGTGARQRNLSNLLETKELKEEGLRRLRKFMKWMKMREQRNRDSDIVESEQESQTLRWDTDEPESESKNIDTGGDEEQDADEWDRVDLDELDDADSTFTAEDIEDEEDEDSDHSDQSVPEYSDKTGYEGIEDPEYAEWTRLHGVQGSSGTRKLLAVKPPIPTASTKKAKTVTPPTVPRKKSVVKPVATPTTTPRPKAKTVKLMETKPVPVPTHKLPTKSKKVEVKHEDSDDLNLQAFQSVLKKPAPKPKPKVVRVVGTLNDHDCDGIPDDIDEDIDNDGLLDRTQDSDWDGELNHVDLDDDNDGIPDIDDEDANGDGIPDCRADTSDHQLVVRFKKKKRTVDSDFDGIPDDVDKDDDDDGIPDIMEDEDGDQIPDWFNISLQDIEAEEDLHQLTRRMAKYGWHDHDCDGIPDDLDPDDDNDGFFDNKQDSDRDGILNEWDDDDDNDGIPDSEDPDSNGDGIPDCVIKDTDGDGIPDHIDTDDDNDGIPDLQDPDHPTFNYFKDSDNDGIPDILDKDDDNDGIPDHNDQDADGDGTHDYYQDVDKDGVPDALDDDMDNDGIPDHQQDHDCDGIPDIIDPDDDNDGYFDNKQDSDNDGILNEWDDDDDNDGIPDKDDPDSNGDGILDCQPRDSDGDGIPDHLDDDDDNDGIPDIRDPDSISFLLYKHKRFLEALPAELARNEQNLMNVDLGDPNDKDCDGIPDHLDNDQDNDGKIDRTQDSDMDGLLNHVDDDDDNDGIPDHLDPDANGDGIPDCRRDDDLHYKLVKSPSGLIKKVLRIRKPTQEEQHMTFMVNEAKRKLIKVRAMLNSPPPKKPLQTAHSIKSTTMKPEHNAVHANTKTIHPKILKVAGQSSQNPKVTKQPKIPNTKTQQTAVPPKPVVTKSTQQTNKPLRVTRKLASYTPSASEYSVEETVEDKWNLDEGEEEDDDVVDLISKPEEEPRSGSFLFPTAMATDAQTIKKAALQKAKLEAEMTKPKAKKPTEVKKPTKSTIITKPTISKTASAAKKIQTCSAPSCHSRPGTRSTGGVLPLPATKQKPQALTKRAPAKAQHDDDDDDEDEYLEDEDDDGIPDYLEGDSDGDGIPDYLEDEDGDGIPDYLEDEDGDGIPDYLDEDSSYRLGKLSEDLDGNGIPDHLEGDSDGDGILDYQEDSDGDGIPDYLEDSDGDDIPDYLDVDSPSQFNPKRIRRIRHGMQLHRDLNNDNIPDLLEGDLDGDGVPDYLEDEDDDGIPDYLEDEDGDGIPDYLDEDSTYRRIRLSNDADEDGIPDHLEGDSDGDGIPDYMEDSDGDGIPDYLEDSDGDGIPNYLDADNELSFSSKRLKRGRKTKLLDFDLDHDGIPDFLEGDSDGNGVPDYLEDSDGDGVPDYLEDSDGDGVPDYQDEDATSKFSIKRIREIKARQKVGDLDGDGIPDHLQGDSDGDGVPDYQEDTDGDGIPDYLEDSDGDGIPDYLDEDAKTQFSPKVFKRLEELKKKEDEDGDGIPDYLEGDSDGDGTPDYLEDSDGDGIPDYLEDSDGDGIPDYLDEDSALQKSKSIFKIEDKNRNGIPDHLEHDSDYDGTPDYLEDTDRDGIPDYLEDSDEDGIPDYLDEDATTQFSPKKIRGRARGKKFADADHDGIPDHLEGDMDNNGILDYLEDADGDSIPDYLEDTDKDGIPDYLDEDATTKFAPKMLRKMRPQRHYADVDGDGIPDHLELDNDGDGIPDYLEDTDGDGIPDYLEDSDGDGIPDYIDEDAVSQFSQRNYRRLKIATQFEDNDGDGIPDHLQGDSDGDGVLDFLEDSDGDGTPDYLEDSDGDGVPDYLDQDADSQFSPKFFTDKNRDGIPDSLEGDSDGDGIPDYLEDTDGDGIPDYLEDSDGDGIPNYLDKDVVDVETEAVVEGFDSDTNKNGIPDYLEDWDADGIPNYLDDDDGDGIADFLDRKDNRLKAKKKKGKYRKPVVGDKNENGIPDYLEGDSDGDGVLDYKQDTDKDGIPDYLDEDDVNAKFRKSKSVPVQKARHKITKKSRSLPIVRGKIDTDGDGIPDDEEDADGDGIPDYLDSDADGDGKPDDQIKAVDRNRNGIPDHLELKDSDGDGIIDLEDDDDDNDGIPDDEDDDDDNDGIKDYLEDENHNQKLDILEAKDTDGDGIPDYLDDDDDNDGIPDSEDDDDDGDGIVDKLEDENNNQIPDYLEMRDSDGDGIVDWLDTDDDNDNIPDYLDDDDDGDGIPDTEEDENKNNIPDILELRMKVRKPPSILPKKTILKSKQEPKVGKKSKVTISGGEDDDSDDGDDDEEVESGVAEDNDDEGDQTSQSSFRTSVNRVLRWIESIVGVENSSG</sequence>
<dbReference type="Gene3D" id="3.40.50.11260">
    <property type="match status" value="1"/>
</dbReference>
<feature type="compositionally biased region" description="Acidic residues" evidence="5">
    <location>
        <begin position="2961"/>
        <end position="2986"/>
    </location>
</feature>
<evidence type="ECO:0000313" key="8">
    <source>
        <dbReference type="Proteomes" id="UP000324629"/>
    </source>
</evidence>
<feature type="region of interest" description="Disordered" evidence="5">
    <location>
        <begin position="2148"/>
        <end position="2252"/>
    </location>
</feature>
<feature type="compositionally biased region" description="Acidic residues" evidence="5">
    <location>
        <begin position="2772"/>
        <end position="2802"/>
    </location>
</feature>
<reference evidence="7 8" key="1">
    <citation type="journal article" date="2019" name="Gigascience">
        <title>Whole-genome sequence of the oriental lung fluke Paragonimus westermani.</title>
        <authorList>
            <person name="Oey H."/>
            <person name="Zakrzewski M."/>
            <person name="Narain K."/>
            <person name="Devi K.R."/>
            <person name="Agatsuma T."/>
            <person name="Nawaratna S."/>
            <person name="Gobert G.N."/>
            <person name="Jones M.K."/>
            <person name="Ragan M.A."/>
            <person name="McManus D.P."/>
            <person name="Krause L."/>
        </authorList>
    </citation>
    <scope>NUCLEOTIDE SEQUENCE [LARGE SCALE GENOMIC DNA]</scope>
    <source>
        <strain evidence="7 8">IND2009</strain>
    </source>
</reference>
<feature type="compositionally biased region" description="Basic and acidic residues" evidence="5">
    <location>
        <begin position="252"/>
        <end position="262"/>
    </location>
</feature>
<feature type="compositionally biased region" description="Acidic residues" evidence="5">
    <location>
        <begin position="3068"/>
        <end position="3105"/>
    </location>
</feature>
<comment type="similarity">
    <text evidence="1">Belongs to the heat shock protein 90 family.</text>
</comment>
<feature type="region of interest" description="Disordered" evidence="5">
    <location>
        <begin position="1358"/>
        <end position="1609"/>
    </location>
</feature>
<feature type="compositionally biased region" description="Acidic residues" evidence="5">
    <location>
        <begin position="1363"/>
        <end position="1376"/>
    </location>
</feature>
<dbReference type="SUPFAM" id="SSF110942">
    <property type="entry name" value="HSP90 C-terminal domain"/>
    <property type="match status" value="1"/>
</dbReference>
<feature type="region of interest" description="Disordered" evidence="5">
    <location>
        <begin position="2348"/>
        <end position="2586"/>
    </location>
</feature>
<feature type="compositionally biased region" description="Low complexity" evidence="5">
    <location>
        <begin position="1940"/>
        <end position="1952"/>
    </location>
</feature>
<feature type="compositionally biased region" description="Basic and acidic residues" evidence="5">
    <location>
        <begin position="2987"/>
        <end position="3015"/>
    </location>
</feature>
<feature type="compositionally biased region" description="Basic and acidic residues" evidence="5">
    <location>
        <begin position="1921"/>
        <end position="1937"/>
    </location>
</feature>
<feature type="compositionally biased region" description="Acidic residues" evidence="5">
    <location>
        <begin position="1043"/>
        <end position="1066"/>
    </location>
</feature>
<feature type="compositionally biased region" description="Basic and acidic residues" evidence="5">
    <location>
        <begin position="1581"/>
        <end position="1593"/>
    </location>
</feature>
<dbReference type="Gene3D" id="3.30.230.80">
    <property type="match status" value="1"/>
</dbReference>
<keyword evidence="3" id="KW-0067">ATP-binding</keyword>
<evidence type="ECO:0000256" key="1">
    <source>
        <dbReference type="ARBA" id="ARBA00008239"/>
    </source>
</evidence>
<feature type="compositionally biased region" description="Acidic residues" evidence="5">
    <location>
        <begin position="1554"/>
        <end position="1572"/>
    </location>
</feature>
<feature type="compositionally biased region" description="Acidic residues" evidence="5">
    <location>
        <begin position="2714"/>
        <end position="2751"/>
    </location>
</feature>
<name>A0A5J4NM80_9TREM</name>
<feature type="region of interest" description="Disordered" evidence="5">
    <location>
        <begin position="991"/>
        <end position="1082"/>
    </location>
</feature>
<feature type="compositionally biased region" description="Acidic residues" evidence="5">
    <location>
        <begin position="699"/>
        <end position="718"/>
    </location>
</feature>
<dbReference type="Pfam" id="PF00183">
    <property type="entry name" value="HSP90"/>
    <property type="match status" value="1"/>
</dbReference>
<feature type="compositionally biased region" description="Polar residues" evidence="5">
    <location>
        <begin position="1802"/>
        <end position="1825"/>
    </location>
</feature>
<feature type="compositionally biased region" description="Basic and acidic residues" evidence="5">
    <location>
        <begin position="3043"/>
        <end position="3067"/>
    </location>
</feature>
<feature type="region of interest" description="Disordered" evidence="5">
    <location>
        <begin position="1098"/>
        <end position="1183"/>
    </location>
</feature>
<feature type="compositionally biased region" description="Basic and acidic residues" evidence="5">
    <location>
        <begin position="2483"/>
        <end position="2502"/>
    </location>
</feature>
<feature type="compositionally biased region" description="Acidic residues" evidence="5">
    <location>
        <begin position="2003"/>
        <end position="2065"/>
    </location>
</feature>
<feature type="compositionally biased region" description="Basic residues" evidence="5">
    <location>
        <begin position="2928"/>
        <end position="2949"/>
    </location>
</feature>
<dbReference type="InterPro" id="IPR028974">
    <property type="entry name" value="TSP_type-3_rpt"/>
</dbReference>
<dbReference type="Gene3D" id="1.20.120.790">
    <property type="entry name" value="Heat shock protein 90, C-terminal domain"/>
    <property type="match status" value="1"/>
</dbReference>
<evidence type="ECO:0000256" key="5">
    <source>
        <dbReference type="SAM" id="MobiDB-lite"/>
    </source>
</evidence>
<feature type="compositionally biased region" description="Acidic residues" evidence="5">
    <location>
        <begin position="1392"/>
        <end position="1410"/>
    </location>
</feature>
<organism evidence="7 8">
    <name type="scientific">Paragonimus westermani</name>
    <dbReference type="NCBI Taxonomy" id="34504"/>
    <lineage>
        <taxon>Eukaryota</taxon>
        <taxon>Metazoa</taxon>
        <taxon>Spiralia</taxon>
        <taxon>Lophotrochozoa</taxon>
        <taxon>Platyhelminthes</taxon>
        <taxon>Trematoda</taxon>
        <taxon>Digenea</taxon>
        <taxon>Plagiorchiida</taxon>
        <taxon>Troglotremata</taxon>
        <taxon>Troglotrematidae</taxon>
        <taxon>Paragonimus</taxon>
    </lineage>
</organism>
<feature type="compositionally biased region" description="Acidic residues" evidence="5">
    <location>
        <begin position="1297"/>
        <end position="1326"/>
    </location>
</feature>
<dbReference type="InterPro" id="IPR020568">
    <property type="entry name" value="Ribosomal_Su5_D2-typ_SF"/>
</dbReference>
<evidence type="ECO:0000313" key="7">
    <source>
        <dbReference type="EMBL" id="KAA3676735.1"/>
    </source>
</evidence>
<feature type="region of interest" description="Disordered" evidence="5">
    <location>
        <begin position="853"/>
        <end position="965"/>
    </location>
</feature>
<feature type="compositionally biased region" description="Acidic residues" evidence="5">
    <location>
        <begin position="2366"/>
        <end position="2400"/>
    </location>
</feature>
<evidence type="ECO:0000256" key="2">
    <source>
        <dbReference type="ARBA" id="ARBA00022741"/>
    </source>
</evidence>
<keyword evidence="8" id="KW-1185">Reference proteome</keyword>
<feature type="region of interest" description="Disordered" evidence="5">
    <location>
        <begin position="699"/>
        <end position="800"/>
    </location>
</feature>
<evidence type="ECO:0000256" key="3">
    <source>
        <dbReference type="ARBA" id="ARBA00022840"/>
    </source>
</evidence>
<feature type="region of interest" description="Disordered" evidence="5">
    <location>
        <begin position="1639"/>
        <end position="1704"/>
    </location>
</feature>
<dbReference type="Proteomes" id="UP000324629">
    <property type="component" value="Unassembled WGS sequence"/>
</dbReference>
<accession>A0A5J4NM80</accession>
<feature type="compositionally biased region" description="Basic and acidic residues" evidence="5">
    <location>
        <begin position="1234"/>
        <end position="1251"/>
    </location>
</feature>
<feature type="compositionally biased region" description="Basic and acidic residues" evidence="5">
    <location>
        <begin position="2348"/>
        <end position="2364"/>
    </location>
</feature>
<dbReference type="Gene3D" id="3.30.565.10">
    <property type="entry name" value="Histidine kinase-like ATPase, C-terminal domain"/>
    <property type="match status" value="2"/>
</dbReference>
<feature type="compositionally biased region" description="Low complexity" evidence="5">
    <location>
        <begin position="1116"/>
        <end position="1127"/>
    </location>
</feature>
<gene>
    <name evidence="7" type="ORF">DEA37_0007818</name>
</gene>
<feature type="compositionally biased region" description="Acidic residues" evidence="5">
    <location>
        <begin position="2503"/>
        <end position="2514"/>
    </location>
</feature>
<feature type="region of interest" description="Disordered" evidence="5">
    <location>
        <begin position="2696"/>
        <end position="2807"/>
    </location>
</feature>
<feature type="region of interest" description="Disordered" evidence="5">
    <location>
        <begin position="2283"/>
        <end position="2335"/>
    </location>
</feature>
<feature type="compositionally biased region" description="Acidic residues" evidence="5">
    <location>
        <begin position="1504"/>
        <end position="1513"/>
    </location>
</feature>
<comment type="caution">
    <text evidence="7">The sequence shown here is derived from an EMBL/GenBank/DDBJ whole genome shotgun (WGS) entry which is preliminary data.</text>
</comment>
<dbReference type="PROSITE" id="PS51257">
    <property type="entry name" value="PROKAR_LIPOPROTEIN"/>
    <property type="match status" value="1"/>
</dbReference>
<feature type="region of interest" description="Disordered" evidence="5">
    <location>
        <begin position="1297"/>
        <end position="1327"/>
    </location>
</feature>
<feature type="compositionally biased region" description="Basic and acidic residues" evidence="5">
    <location>
        <begin position="1645"/>
        <end position="1672"/>
    </location>
</feature>
<protein>
    <submittedName>
        <fullName evidence="7">Heat shock protein 90kDa beta</fullName>
    </submittedName>
</protein>
<feature type="compositionally biased region" description="Acidic residues" evidence="5">
    <location>
        <begin position="1027"/>
        <end position="1036"/>
    </location>
</feature>
<feature type="compositionally biased region" description="Basic and acidic residues" evidence="5">
    <location>
        <begin position="1514"/>
        <end position="1524"/>
    </location>
</feature>
<dbReference type="PRINTS" id="PR00775">
    <property type="entry name" value="HEATSHOCK90"/>
</dbReference>
<dbReference type="EMBL" id="QNGE01001832">
    <property type="protein sequence ID" value="KAA3676735.1"/>
    <property type="molecule type" value="Genomic_DNA"/>
</dbReference>
<feature type="compositionally biased region" description="Acidic residues" evidence="5">
    <location>
        <begin position="2642"/>
        <end position="2676"/>
    </location>
</feature>
<feature type="compositionally biased region" description="Acidic residues" evidence="5">
    <location>
        <begin position="779"/>
        <end position="797"/>
    </location>
</feature>
<feature type="compositionally biased region" description="Acidic residues" evidence="5">
    <location>
        <begin position="3016"/>
        <end position="3042"/>
    </location>
</feature>
<feature type="compositionally biased region" description="Basic and acidic residues" evidence="5">
    <location>
        <begin position="2905"/>
        <end position="2916"/>
    </location>
</feature>
<dbReference type="InterPro" id="IPR037196">
    <property type="entry name" value="HSP90_C"/>
</dbReference>
<feature type="compositionally biased region" description="Basic and acidic residues" evidence="5">
    <location>
        <begin position="1378"/>
        <end position="1389"/>
    </location>
</feature>
<keyword evidence="4" id="KW-0143">Chaperone</keyword>
<feature type="compositionally biased region" description="Basic residues" evidence="5">
    <location>
        <begin position="2545"/>
        <end position="2554"/>
    </location>
</feature>
<feature type="compositionally biased region" description="Acidic residues" evidence="5">
    <location>
        <begin position="1220"/>
        <end position="1233"/>
    </location>
</feature>
<dbReference type="PANTHER" id="PTHR11528">
    <property type="entry name" value="HEAT SHOCK PROTEIN 90 FAMILY MEMBER"/>
    <property type="match status" value="1"/>
</dbReference>
<dbReference type="GO" id="GO:0005509">
    <property type="term" value="F:calcium ion binding"/>
    <property type="evidence" value="ECO:0007669"/>
    <property type="project" value="InterPro"/>
</dbReference>
<feature type="compositionally biased region" description="Acidic residues" evidence="5">
    <location>
        <begin position="3127"/>
        <end position="3156"/>
    </location>
</feature>
<feature type="compositionally biased region" description="Basic and acidic residues" evidence="5">
    <location>
        <begin position="1419"/>
        <end position="1432"/>
    </location>
</feature>
<dbReference type="GO" id="GO:0051082">
    <property type="term" value="F:unfolded protein binding"/>
    <property type="evidence" value="ECO:0007669"/>
    <property type="project" value="InterPro"/>
</dbReference>
<dbReference type="InterPro" id="IPR001763">
    <property type="entry name" value="Rhodanese-like_dom"/>
</dbReference>
<feature type="region of interest" description="Disordered" evidence="5">
    <location>
        <begin position="2871"/>
        <end position="3240"/>
    </location>
</feature>
<feature type="region of interest" description="Disordered" evidence="5">
    <location>
        <begin position="1921"/>
        <end position="2130"/>
    </location>
</feature>
<feature type="compositionally biased region" description="Acidic residues" evidence="5">
    <location>
        <begin position="2158"/>
        <end position="2198"/>
    </location>
</feature>
<dbReference type="InterPro" id="IPR020575">
    <property type="entry name" value="Hsp90_N"/>
</dbReference>
<feature type="domain" description="Rhodanese" evidence="6">
    <location>
        <begin position="478"/>
        <end position="536"/>
    </location>
</feature>
<keyword evidence="7" id="KW-0346">Stress response</keyword>
<feature type="compositionally biased region" description="Acidic residues" evidence="5">
    <location>
        <begin position="2521"/>
        <end position="2538"/>
    </location>
</feature>